<feature type="active site" description="Proton donor/acceptor" evidence="5">
    <location>
        <position position="146"/>
    </location>
</feature>
<dbReference type="InterPro" id="IPR001381">
    <property type="entry name" value="DHquinase_I"/>
</dbReference>
<dbReference type="RefSeq" id="WP_083354422.1">
    <property type="nucleotide sequence ID" value="NZ_FNPG01000007.1"/>
</dbReference>
<dbReference type="InterPro" id="IPR050146">
    <property type="entry name" value="Type-I_3-dehydroquinase"/>
</dbReference>
<comment type="function">
    <text evidence="5">Involved in the third step of the chorismate pathway, which leads to the biosynthesis of aromatic amino acids. Catalyzes the cis-dehydration of 3-dehydroquinate (DHQ) and introduces the first double bond of the aromatic ring to yield 3-dehydroshikimate.</text>
</comment>
<comment type="pathway">
    <text evidence="5">Metabolic intermediate biosynthesis; chorismate biosynthesis; chorismate from D-erythrose 4-phosphate and phosphoenolpyruvate: step 3/7.</text>
</comment>
<dbReference type="NCBIfam" id="TIGR01093">
    <property type="entry name" value="aroD"/>
    <property type="match status" value="1"/>
</dbReference>
<dbReference type="STRING" id="1122142.SAMN02910414_00688"/>
<evidence type="ECO:0000256" key="4">
    <source>
        <dbReference type="ARBA" id="ARBA00023270"/>
    </source>
</evidence>
<dbReference type="UniPathway" id="UPA00053">
    <property type="reaction ID" value="UER00086"/>
</dbReference>
<organism evidence="6 7">
    <name type="scientific">Lachnobacterium bovis DSM 14045</name>
    <dbReference type="NCBI Taxonomy" id="1122142"/>
    <lineage>
        <taxon>Bacteria</taxon>
        <taxon>Bacillati</taxon>
        <taxon>Bacillota</taxon>
        <taxon>Clostridia</taxon>
        <taxon>Lachnospirales</taxon>
        <taxon>Lachnospiraceae</taxon>
        <taxon>Lachnobacterium</taxon>
    </lineage>
</organism>
<comment type="caution">
    <text evidence="5">Lacks conserved residue(s) required for the propagation of feature annotation.</text>
</comment>
<dbReference type="Pfam" id="PF01487">
    <property type="entry name" value="DHquinase_I"/>
    <property type="match status" value="1"/>
</dbReference>
<gene>
    <name evidence="5" type="primary">aroD</name>
    <name evidence="6" type="ORF">SAMN02910414_00688</name>
</gene>
<dbReference type="EC" id="4.2.1.10" evidence="5"/>
<feature type="binding site" evidence="5">
    <location>
        <position position="86"/>
    </location>
    <ligand>
        <name>3-dehydroquinate</name>
        <dbReference type="ChEBI" id="CHEBI:32364"/>
    </ligand>
</feature>
<name>A0A1H3GW16_9FIRM</name>
<feature type="binding site" evidence="5">
    <location>
        <position position="216"/>
    </location>
    <ligand>
        <name>3-dehydroquinate</name>
        <dbReference type="ChEBI" id="CHEBI:32364"/>
    </ligand>
</feature>
<feature type="binding site" evidence="5">
    <location>
        <position position="239"/>
    </location>
    <ligand>
        <name>3-dehydroquinate</name>
        <dbReference type="ChEBI" id="CHEBI:32364"/>
    </ligand>
</feature>
<dbReference type="GO" id="GO:0009423">
    <property type="term" value="P:chorismate biosynthetic process"/>
    <property type="evidence" value="ECO:0007669"/>
    <property type="project" value="UniProtKB-UniRule"/>
</dbReference>
<dbReference type="PANTHER" id="PTHR43699">
    <property type="entry name" value="3-DEHYDROQUINATE DEHYDRATASE"/>
    <property type="match status" value="1"/>
</dbReference>
<dbReference type="SUPFAM" id="SSF51569">
    <property type="entry name" value="Aldolase"/>
    <property type="match status" value="1"/>
</dbReference>
<dbReference type="InterPro" id="IPR013785">
    <property type="entry name" value="Aldolase_TIM"/>
</dbReference>
<evidence type="ECO:0000256" key="1">
    <source>
        <dbReference type="ARBA" id="ARBA00001864"/>
    </source>
</evidence>
<evidence type="ECO:0000256" key="5">
    <source>
        <dbReference type="HAMAP-Rule" id="MF_00214"/>
    </source>
</evidence>
<dbReference type="GO" id="GO:0009073">
    <property type="term" value="P:aromatic amino acid family biosynthetic process"/>
    <property type="evidence" value="ECO:0007669"/>
    <property type="project" value="UniProtKB-KW"/>
</dbReference>
<comment type="catalytic activity">
    <reaction evidence="1 5">
        <text>3-dehydroquinate = 3-dehydroshikimate + H2O</text>
        <dbReference type="Rhea" id="RHEA:21096"/>
        <dbReference type="ChEBI" id="CHEBI:15377"/>
        <dbReference type="ChEBI" id="CHEBI:16630"/>
        <dbReference type="ChEBI" id="CHEBI:32364"/>
        <dbReference type="EC" id="4.2.1.10"/>
    </reaction>
</comment>
<dbReference type="FunFam" id="3.20.20.70:FF:000047">
    <property type="entry name" value="3-dehydroquinate dehydratase"/>
    <property type="match status" value="1"/>
</dbReference>
<dbReference type="PANTHER" id="PTHR43699:SF1">
    <property type="entry name" value="3-DEHYDROQUINATE DEHYDRATASE"/>
    <property type="match status" value="1"/>
</dbReference>
<dbReference type="EMBL" id="FNPG01000007">
    <property type="protein sequence ID" value="SDY07523.1"/>
    <property type="molecule type" value="Genomic_DNA"/>
</dbReference>
<evidence type="ECO:0000313" key="6">
    <source>
        <dbReference type="EMBL" id="SDY07523.1"/>
    </source>
</evidence>
<dbReference type="GO" id="GO:0046279">
    <property type="term" value="P:3,4-dihydroxybenzoate biosynthetic process"/>
    <property type="evidence" value="ECO:0007669"/>
    <property type="project" value="TreeGrafter"/>
</dbReference>
<protein>
    <recommendedName>
        <fullName evidence="5">3-dehydroquinate dehydratase</fullName>
        <shortName evidence="5">3-dehydroquinase</shortName>
        <ecNumber evidence="5">4.2.1.10</ecNumber>
    </recommendedName>
    <alternativeName>
        <fullName evidence="5">Type I DHQase</fullName>
    </alternativeName>
    <alternativeName>
        <fullName evidence="5">Type I dehydroquinase</fullName>
        <shortName evidence="5">DHQ1</shortName>
    </alternativeName>
</protein>
<feature type="binding site" evidence="5">
    <location>
        <begin position="50"/>
        <end position="52"/>
    </location>
    <ligand>
        <name>3-dehydroquinate</name>
        <dbReference type="ChEBI" id="CHEBI:32364"/>
    </ligand>
</feature>
<evidence type="ECO:0000313" key="7">
    <source>
        <dbReference type="Proteomes" id="UP000183918"/>
    </source>
</evidence>
<feature type="binding site" evidence="5">
    <location>
        <position position="235"/>
    </location>
    <ligand>
        <name>3-dehydroquinate</name>
        <dbReference type="ChEBI" id="CHEBI:32364"/>
    </ligand>
</feature>
<evidence type="ECO:0000256" key="2">
    <source>
        <dbReference type="ARBA" id="ARBA00023141"/>
    </source>
</evidence>
<keyword evidence="3 5" id="KW-0456">Lyase</keyword>
<dbReference type="Proteomes" id="UP000183918">
    <property type="component" value="Unassembled WGS sequence"/>
</dbReference>
<keyword evidence="4 5" id="KW-0704">Schiff base</keyword>
<keyword evidence="2 5" id="KW-0057">Aromatic amino acid biosynthesis</keyword>
<dbReference type="CDD" id="cd00502">
    <property type="entry name" value="DHQase_I"/>
    <property type="match status" value="1"/>
</dbReference>
<evidence type="ECO:0000256" key="3">
    <source>
        <dbReference type="ARBA" id="ARBA00023239"/>
    </source>
</evidence>
<proteinExistence type="inferred from homology"/>
<keyword evidence="7" id="KW-1185">Reference proteome</keyword>
<sequence>MINVKQELMNKILKGDHEVPIICVPIVEKNKDDIIAAFKECYENKIEAVEWRVDLYEEINSPNEIRYVLEAVEDYTRDMLLIYTVRTKQQGGEIEVDESKLIDLYDVASESQVVDFIDVECFSVKSPGKVIARIHENDKKVIVSHHEFLETPEEPVLFHIYEDLFQTGADIVKIAVMPKNSNDVVRLLKFTCDVKEKNPNKPLITISMGKLGTISRITGEIFGSAITFATLGKKSAPGQLTQENVKEILDVIHKA</sequence>
<comment type="subunit">
    <text evidence="5">Homodimer.</text>
</comment>
<dbReference type="AlphaFoldDB" id="A0A1H3GW16"/>
<feature type="active site" description="Schiff-base intermediate with substrate" evidence="5">
    <location>
        <position position="173"/>
    </location>
</feature>
<comment type="similarity">
    <text evidence="5">Belongs to the type-I 3-dehydroquinase family.</text>
</comment>
<dbReference type="HAMAP" id="MF_00214">
    <property type="entry name" value="AroD"/>
    <property type="match status" value="1"/>
</dbReference>
<accession>A0A1H3GW16</accession>
<dbReference type="GO" id="GO:0003855">
    <property type="term" value="F:3-dehydroquinate dehydratase activity"/>
    <property type="evidence" value="ECO:0007669"/>
    <property type="project" value="UniProtKB-UniRule"/>
</dbReference>
<dbReference type="Gene3D" id="3.20.20.70">
    <property type="entry name" value="Aldolase class I"/>
    <property type="match status" value="1"/>
</dbReference>
<dbReference type="OrthoDB" id="9813659at2"/>
<reference evidence="6 7" key="1">
    <citation type="submission" date="2016-10" db="EMBL/GenBank/DDBJ databases">
        <authorList>
            <person name="de Groot N.N."/>
        </authorList>
    </citation>
    <scope>NUCLEOTIDE SEQUENCE [LARGE SCALE GENOMIC DNA]</scope>
    <source>
        <strain evidence="6 7">DSM 14045</strain>
    </source>
</reference>
<keyword evidence="5" id="KW-0028">Amino-acid biosynthesis</keyword>
<dbReference type="GO" id="GO:0008652">
    <property type="term" value="P:amino acid biosynthetic process"/>
    <property type="evidence" value="ECO:0007669"/>
    <property type="project" value="UniProtKB-KW"/>
</dbReference>